<evidence type="ECO:0000259" key="8">
    <source>
        <dbReference type="Pfam" id="PF02770"/>
    </source>
</evidence>
<protein>
    <submittedName>
        <fullName evidence="10">Acyl-CoA dehydrogenase family protein</fullName>
    </submittedName>
</protein>
<dbReference type="CDD" id="cd00567">
    <property type="entry name" value="ACAD"/>
    <property type="match status" value="1"/>
</dbReference>
<dbReference type="PANTHER" id="PTHR43884">
    <property type="entry name" value="ACYL-COA DEHYDROGENASE"/>
    <property type="match status" value="1"/>
</dbReference>
<evidence type="ECO:0000256" key="2">
    <source>
        <dbReference type="ARBA" id="ARBA00009347"/>
    </source>
</evidence>
<keyword evidence="4 6" id="KW-0274">FAD</keyword>
<feature type="domain" description="Acyl-CoA oxidase/dehydrogenase middle" evidence="8">
    <location>
        <begin position="127"/>
        <end position="219"/>
    </location>
</feature>
<organism evidence="10 11">
    <name type="scientific">Nocardia colli</name>
    <dbReference type="NCBI Taxonomy" id="2545717"/>
    <lineage>
        <taxon>Bacteria</taxon>
        <taxon>Bacillati</taxon>
        <taxon>Actinomycetota</taxon>
        <taxon>Actinomycetes</taxon>
        <taxon>Mycobacteriales</taxon>
        <taxon>Nocardiaceae</taxon>
        <taxon>Nocardia</taxon>
    </lineage>
</organism>
<name>A0A5N0DU18_9NOCA</name>
<dbReference type="Pfam" id="PF00441">
    <property type="entry name" value="Acyl-CoA_dh_1"/>
    <property type="match status" value="1"/>
</dbReference>
<dbReference type="Gene3D" id="1.10.540.10">
    <property type="entry name" value="Acyl-CoA dehydrogenase/oxidase, N-terminal domain"/>
    <property type="match status" value="1"/>
</dbReference>
<sequence>MTGELGELLLSHRQRRLVHEIRDHCTTAATADDVDADVGGPHSAELAAEVGARGWWNFTIDPRYGGARHAGGGFLDAALFAEEAFKAQLRIAGYIPTFIVVAALNMFGTAAQRADHFSRVVRGGVLAVSLTEPQAGSDIAAVDTRARLDDTGTHWVISGRKRWCSLANVADHILVFCRTAGESDRDGLSMIFVPRDADGLTIDPIRTPIPDLTCALTFDAVRVPRDALLGQEGAGFRQSVAGLNFERMIVAASSLGLAQRAFDDALAYVRERRQFGRPVGSFQAQQHRFAGLATELTKTRLLVHGVAAMMDDDPARSLPREASMAKLSATELAKRCALEGMQAMGANGYANEYGMERYLRAALGSTFFGGTSEIQRNIIAQTFGLRADN</sequence>
<feature type="domain" description="Acyl-CoA dehydrogenase/oxidase C-terminal" evidence="7">
    <location>
        <begin position="233"/>
        <end position="382"/>
    </location>
</feature>
<comment type="caution">
    <text evidence="10">The sequence shown here is derived from an EMBL/GenBank/DDBJ whole genome shotgun (WGS) entry which is preliminary data.</text>
</comment>
<dbReference type="Gene3D" id="1.20.140.10">
    <property type="entry name" value="Butyryl-CoA Dehydrogenase, subunit A, domain 3"/>
    <property type="match status" value="1"/>
</dbReference>
<proteinExistence type="inferred from homology"/>
<dbReference type="GO" id="GO:0003995">
    <property type="term" value="F:acyl-CoA dehydrogenase activity"/>
    <property type="evidence" value="ECO:0007669"/>
    <property type="project" value="TreeGrafter"/>
</dbReference>
<dbReference type="GO" id="GO:0050660">
    <property type="term" value="F:flavin adenine dinucleotide binding"/>
    <property type="evidence" value="ECO:0007669"/>
    <property type="project" value="InterPro"/>
</dbReference>
<dbReference type="OrthoDB" id="3205875at2"/>
<gene>
    <name evidence="10" type="ORF">F3087_40390</name>
</gene>
<dbReference type="EMBL" id="VXLC01000032">
    <property type="protein sequence ID" value="KAA8880582.1"/>
    <property type="molecule type" value="Genomic_DNA"/>
</dbReference>
<dbReference type="SUPFAM" id="SSF47203">
    <property type="entry name" value="Acyl-CoA dehydrogenase C-terminal domain-like"/>
    <property type="match status" value="1"/>
</dbReference>
<comment type="similarity">
    <text evidence="2 6">Belongs to the acyl-CoA dehydrogenase family.</text>
</comment>
<evidence type="ECO:0000256" key="3">
    <source>
        <dbReference type="ARBA" id="ARBA00022630"/>
    </source>
</evidence>
<dbReference type="InterPro" id="IPR037069">
    <property type="entry name" value="AcylCoA_DH/ox_N_sf"/>
</dbReference>
<keyword evidence="5 6" id="KW-0560">Oxidoreductase</keyword>
<dbReference type="Proteomes" id="UP000323876">
    <property type="component" value="Unassembled WGS sequence"/>
</dbReference>
<comment type="cofactor">
    <cofactor evidence="1 6">
        <name>FAD</name>
        <dbReference type="ChEBI" id="CHEBI:57692"/>
    </cofactor>
</comment>
<evidence type="ECO:0000259" key="7">
    <source>
        <dbReference type="Pfam" id="PF00441"/>
    </source>
</evidence>
<dbReference type="SUPFAM" id="SSF56645">
    <property type="entry name" value="Acyl-CoA dehydrogenase NM domain-like"/>
    <property type="match status" value="1"/>
</dbReference>
<dbReference type="PANTHER" id="PTHR43884:SF12">
    <property type="entry name" value="ISOVALERYL-COA DEHYDROGENASE, MITOCHONDRIAL-RELATED"/>
    <property type="match status" value="1"/>
</dbReference>
<evidence type="ECO:0000313" key="10">
    <source>
        <dbReference type="EMBL" id="KAA8880582.1"/>
    </source>
</evidence>
<dbReference type="RefSeq" id="WP_150407460.1">
    <property type="nucleotide sequence ID" value="NZ_VXLC01000032.1"/>
</dbReference>
<evidence type="ECO:0000259" key="9">
    <source>
        <dbReference type="Pfam" id="PF02771"/>
    </source>
</evidence>
<evidence type="ECO:0000256" key="4">
    <source>
        <dbReference type="ARBA" id="ARBA00022827"/>
    </source>
</evidence>
<dbReference type="InterPro" id="IPR006091">
    <property type="entry name" value="Acyl-CoA_Oxase/DH_mid-dom"/>
</dbReference>
<feature type="domain" description="Acyl-CoA dehydrogenase/oxidase N-terminal" evidence="9">
    <location>
        <begin position="13"/>
        <end position="123"/>
    </location>
</feature>
<dbReference type="Gene3D" id="2.40.110.10">
    <property type="entry name" value="Butyryl-CoA Dehydrogenase, subunit A, domain 2"/>
    <property type="match status" value="1"/>
</dbReference>
<dbReference type="InterPro" id="IPR009100">
    <property type="entry name" value="AcylCoA_DH/oxidase_NM_dom_sf"/>
</dbReference>
<evidence type="ECO:0000256" key="1">
    <source>
        <dbReference type="ARBA" id="ARBA00001974"/>
    </source>
</evidence>
<dbReference type="InterPro" id="IPR046373">
    <property type="entry name" value="Acyl-CoA_Oxase/DH_mid-dom_sf"/>
</dbReference>
<dbReference type="FunFam" id="1.20.140.10:FF:000001">
    <property type="entry name" value="Acyl-CoA dehydrogenase"/>
    <property type="match status" value="1"/>
</dbReference>
<accession>A0A5N0DU18</accession>
<dbReference type="InterPro" id="IPR036250">
    <property type="entry name" value="AcylCo_DH-like_C"/>
</dbReference>
<dbReference type="Pfam" id="PF02771">
    <property type="entry name" value="Acyl-CoA_dh_N"/>
    <property type="match status" value="1"/>
</dbReference>
<evidence type="ECO:0000256" key="6">
    <source>
        <dbReference type="RuleBase" id="RU362125"/>
    </source>
</evidence>
<evidence type="ECO:0000313" key="11">
    <source>
        <dbReference type="Proteomes" id="UP000323876"/>
    </source>
</evidence>
<keyword evidence="3 6" id="KW-0285">Flavoprotein</keyword>
<reference evidence="10 11" key="1">
    <citation type="submission" date="2019-09" db="EMBL/GenBank/DDBJ databases">
        <authorList>
            <person name="Wang X."/>
        </authorList>
    </citation>
    <scope>NUCLEOTIDE SEQUENCE [LARGE SCALE GENOMIC DNA]</scope>
    <source>
        <strain evidence="10 11">CICC 11023</strain>
    </source>
</reference>
<dbReference type="InterPro" id="IPR013786">
    <property type="entry name" value="AcylCoA_DH/ox_N"/>
</dbReference>
<evidence type="ECO:0000256" key="5">
    <source>
        <dbReference type="ARBA" id="ARBA00023002"/>
    </source>
</evidence>
<keyword evidence="11" id="KW-1185">Reference proteome</keyword>
<dbReference type="Pfam" id="PF02770">
    <property type="entry name" value="Acyl-CoA_dh_M"/>
    <property type="match status" value="1"/>
</dbReference>
<dbReference type="AlphaFoldDB" id="A0A5N0DU18"/>
<dbReference type="InterPro" id="IPR009075">
    <property type="entry name" value="AcylCo_DH/oxidase_C"/>
</dbReference>